<proteinExistence type="predicted"/>
<protein>
    <submittedName>
        <fullName evidence="2">Uncharacterized protein</fullName>
    </submittedName>
</protein>
<comment type="caution">
    <text evidence="2">The sequence shown here is derived from an EMBL/GenBank/DDBJ whole genome shotgun (WGS) entry which is preliminary data.</text>
</comment>
<accession>A0A835UCL9</accession>
<dbReference type="AlphaFoldDB" id="A0A835UCL9"/>
<sequence length="216" mass="23590">MGFALEVASKVKRIFFSRPAKEKASNGANTFGEPGFGDKIANPGLRSGVTDFGSKDEMFFDTRVWLDSDCDDDFYSVNGDFTPSRGSTPNHPLSFLGTPQRNGRALYDDMFSDTKSEPSPTDKKKKLAELLQVSLIEQADSELHSQNNNAEAVAKSASMMNGKTGVFEETLDQSHQSLCEGTVKTKKERTGMASACCMPNLVPGITSRKQKMNPVN</sequence>
<dbReference type="PANTHER" id="PTHR34280:SF2">
    <property type="entry name" value="OS01G0920100 PROTEIN"/>
    <property type="match status" value="1"/>
</dbReference>
<dbReference type="OrthoDB" id="784698at2759"/>
<evidence type="ECO:0000256" key="1">
    <source>
        <dbReference type="SAM" id="MobiDB-lite"/>
    </source>
</evidence>
<dbReference type="EMBL" id="JADCNL010000012">
    <property type="protein sequence ID" value="KAG0458034.1"/>
    <property type="molecule type" value="Genomic_DNA"/>
</dbReference>
<reference evidence="2 3" key="1">
    <citation type="journal article" date="2020" name="Nat. Food">
        <title>A phased Vanilla planifolia genome enables genetic improvement of flavour and production.</title>
        <authorList>
            <person name="Hasing T."/>
            <person name="Tang H."/>
            <person name="Brym M."/>
            <person name="Khazi F."/>
            <person name="Huang T."/>
            <person name="Chambers A.H."/>
        </authorList>
    </citation>
    <scope>NUCLEOTIDE SEQUENCE [LARGE SCALE GENOMIC DNA]</scope>
    <source>
        <tissue evidence="2">Leaf</tissue>
    </source>
</reference>
<feature type="region of interest" description="Disordered" evidence="1">
    <location>
        <begin position="20"/>
        <end position="42"/>
    </location>
</feature>
<evidence type="ECO:0000313" key="2">
    <source>
        <dbReference type="EMBL" id="KAG0458034.1"/>
    </source>
</evidence>
<dbReference type="Proteomes" id="UP000636800">
    <property type="component" value="Chromosome 12"/>
</dbReference>
<evidence type="ECO:0000313" key="3">
    <source>
        <dbReference type="Proteomes" id="UP000636800"/>
    </source>
</evidence>
<organism evidence="2 3">
    <name type="scientific">Vanilla planifolia</name>
    <name type="common">Vanilla</name>
    <dbReference type="NCBI Taxonomy" id="51239"/>
    <lineage>
        <taxon>Eukaryota</taxon>
        <taxon>Viridiplantae</taxon>
        <taxon>Streptophyta</taxon>
        <taxon>Embryophyta</taxon>
        <taxon>Tracheophyta</taxon>
        <taxon>Spermatophyta</taxon>
        <taxon>Magnoliopsida</taxon>
        <taxon>Liliopsida</taxon>
        <taxon>Asparagales</taxon>
        <taxon>Orchidaceae</taxon>
        <taxon>Vanilloideae</taxon>
        <taxon>Vanilleae</taxon>
        <taxon>Vanilla</taxon>
    </lineage>
</organism>
<name>A0A835UCL9_VANPL</name>
<gene>
    <name evidence="2" type="ORF">HPP92_023191</name>
</gene>
<dbReference type="PANTHER" id="PTHR34280">
    <property type="entry name" value="OS01G0920100 PROTEIN"/>
    <property type="match status" value="1"/>
</dbReference>
<dbReference type="InterPro" id="IPR038947">
    <property type="entry name" value="At3g27210-like"/>
</dbReference>
<keyword evidence="3" id="KW-1185">Reference proteome</keyword>